<reference evidence="3" key="2">
    <citation type="submission" date="2018-02" db="UniProtKB">
        <authorList>
            <consortium name="EnsemblPlants"/>
        </authorList>
    </citation>
    <scope>IDENTIFICATION</scope>
    <source>
        <strain evidence="3">Williams 82</strain>
    </source>
</reference>
<accession>K7K4W3</accession>
<evidence type="ECO:0000256" key="1">
    <source>
        <dbReference type="SAM" id="Phobius"/>
    </source>
</evidence>
<evidence type="ECO:0000313" key="2">
    <source>
        <dbReference type="EMBL" id="KRH77276.1"/>
    </source>
</evidence>
<reference evidence="2 3" key="1">
    <citation type="journal article" date="2010" name="Nature">
        <title>Genome sequence of the palaeopolyploid soybean.</title>
        <authorList>
            <person name="Schmutz J."/>
            <person name="Cannon S.B."/>
            <person name="Schlueter J."/>
            <person name="Ma J."/>
            <person name="Mitros T."/>
            <person name="Nelson W."/>
            <person name="Hyten D.L."/>
            <person name="Song Q."/>
            <person name="Thelen J.J."/>
            <person name="Cheng J."/>
            <person name="Xu D."/>
            <person name="Hellsten U."/>
            <person name="May G.D."/>
            <person name="Yu Y."/>
            <person name="Sakurai T."/>
            <person name="Umezawa T."/>
            <person name="Bhattacharyya M.K."/>
            <person name="Sandhu D."/>
            <person name="Valliyodan B."/>
            <person name="Lindquist E."/>
            <person name="Peto M."/>
            <person name="Grant D."/>
            <person name="Shu S."/>
            <person name="Goodstein D."/>
            <person name="Barry K."/>
            <person name="Futrell-Griggs M."/>
            <person name="Abernathy B."/>
            <person name="Du J."/>
            <person name="Tian Z."/>
            <person name="Zhu L."/>
            <person name="Gill N."/>
            <person name="Joshi T."/>
            <person name="Libault M."/>
            <person name="Sethuraman A."/>
            <person name="Zhang X.-C."/>
            <person name="Shinozaki K."/>
            <person name="Nguyen H.T."/>
            <person name="Wing R.A."/>
            <person name="Cregan P."/>
            <person name="Specht J."/>
            <person name="Grimwood J."/>
            <person name="Rokhsar D."/>
            <person name="Stacey G."/>
            <person name="Shoemaker R.C."/>
            <person name="Jackson S.A."/>
        </authorList>
    </citation>
    <scope>NUCLEOTIDE SEQUENCE [LARGE SCALE GENOMIC DNA]</scope>
    <source>
        <strain evidence="3">cv. Williams 82</strain>
        <tissue evidence="2">Callus</tissue>
    </source>
</reference>
<sequence>MKKGWWQRCVTRIDRQRQMMGKRSLPHTTIENRHNTFFGSLSLDFFSLFILLCWFWIEWETAAATLCGGFQQLMIFFWSFSHNFFSIYIVMMIFFNIGSCQFWIDGIRFSCCFLVLSYVGSLVILVLFYAGSLF</sequence>
<keyword evidence="1" id="KW-0812">Transmembrane</keyword>
<feature type="transmembrane region" description="Helical" evidence="1">
    <location>
        <begin position="109"/>
        <end position="130"/>
    </location>
</feature>
<feature type="transmembrane region" description="Helical" evidence="1">
    <location>
        <begin position="77"/>
        <end position="97"/>
    </location>
</feature>
<evidence type="ECO:0000313" key="3">
    <source>
        <dbReference type="EnsemblPlants" id="KRH77276"/>
    </source>
</evidence>
<dbReference type="AlphaFoldDB" id="K7K4W3"/>
<dbReference type="PaxDb" id="3847-GLYMA01G41220.2"/>
<evidence type="ECO:0000313" key="4">
    <source>
        <dbReference type="Proteomes" id="UP000008827"/>
    </source>
</evidence>
<dbReference type="Proteomes" id="UP000008827">
    <property type="component" value="Chromosome 1"/>
</dbReference>
<keyword evidence="1" id="KW-0472">Membrane</keyword>
<evidence type="ECO:0008006" key="5">
    <source>
        <dbReference type="Google" id="ProtNLM"/>
    </source>
</evidence>
<keyword evidence="4" id="KW-1185">Reference proteome</keyword>
<dbReference type="EnsemblPlants" id="KRH77276">
    <property type="protein sequence ID" value="KRH77276"/>
    <property type="gene ID" value="GLYMA_01G203700"/>
</dbReference>
<dbReference type="EMBL" id="CM000834">
    <property type="protein sequence ID" value="KRH77276.1"/>
    <property type="molecule type" value="Genomic_DNA"/>
</dbReference>
<dbReference type="HOGENOM" id="CLU_1899950_0_0_1"/>
<feature type="transmembrane region" description="Helical" evidence="1">
    <location>
        <begin position="37"/>
        <end position="57"/>
    </location>
</feature>
<dbReference type="InParanoid" id="K7K4W3"/>
<keyword evidence="1" id="KW-1133">Transmembrane helix</keyword>
<dbReference type="Gramene" id="KRH77276">
    <property type="protein sequence ID" value="KRH77276"/>
    <property type="gene ID" value="GLYMA_01G203700"/>
</dbReference>
<name>K7K4W3_SOYBN</name>
<proteinExistence type="predicted"/>
<organism evidence="3">
    <name type="scientific">Glycine max</name>
    <name type="common">Soybean</name>
    <name type="synonym">Glycine hispida</name>
    <dbReference type="NCBI Taxonomy" id="3847"/>
    <lineage>
        <taxon>Eukaryota</taxon>
        <taxon>Viridiplantae</taxon>
        <taxon>Streptophyta</taxon>
        <taxon>Embryophyta</taxon>
        <taxon>Tracheophyta</taxon>
        <taxon>Spermatophyta</taxon>
        <taxon>Magnoliopsida</taxon>
        <taxon>eudicotyledons</taxon>
        <taxon>Gunneridae</taxon>
        <taxon>Pentapetalae</taxon>
        <taxon>rosids</taxon>
        <taxon>fabids</taxon>
        <taxon>Fabales</taxon>
        <taxon>Fabaceae</taxon>
        <taxon>Papilionoideae</taxon>
        <taxon>50 kb inversion clade</taxon>
        <taxon>NPAAA clade</taxon>
        <taxon>indigoferoid/millettioid clade</taxon>
        <taxon>Phaseoleae</taxon>
        <taxon>Glycine</taxon>
        <taxon>Glycine subgen. Soja</taxon>
    </lineage>
</organism>
<gene>
    <name evidence="2" type="ORF">GLYMA_01G203700</name>
</gene>
<dbReference type="SMR" id="K7K4W3"/>
<protein>
    <recommendedName>
        <fullName evidence="5">Transmembrane protein</fullName>
    </recommendedName>
</protein>
<reference evidence="2" key="3">
    <citation type="submission" date="2018-07" db="EMBL/GenBank/DDBJ databases">
        <title>WGS assembly of Glycine max.</title>
        <authorList>
            <person name="Schmutz J."/>
            <person name="Cannon S."/>
            <person name="Schlueter J."/>
            <person name="Ma J."/>
            <person name="Mitros T."/>
            <person name="Nelson W."/>
            <person name="Hyten D."/>
            <person name="Song Q."/>
            <person name="Thelen J."/>
            <person name="Cheng J."/>
            <person name="Xu D."/>
            <person name="Hellsten U."/>
            <person name="May G."/>
            <person name="Yu Y."/>
            <person name="Sakurai T."/>
            <person name="Umezawa T."/>
            <person name="Bhattacharyya M."/>
            <person name="Sandhu D."/>
            <person name="Valliyodan B."/>
            <person name="Lindquist E."/>
            <person name="Peto M."/>
            <person name="Grant D."/>
            <person name="Shu S."/>
            <person name="Goodstein D."/>
            <person name="Barry K."/>
            <person name="Futrell-Griggs M."/>
            <person name="Abernathy B."/>
            <person name="Du J."/>
            <person name="Tian Z."/>
            <person name="Zhu L."/>
            <person name="Gill N."/>
            <person name="Joshi T."/>
            <person name="Libault M."/>
            <person name="Sethuraman A."/>
            <person name="Zhang X."/>
            <person name="Shinozaki K."/>
            <person name="Nguyen H."/>
            <person name="Wing R."/>
            <person name="Cregan P."/>
            <person name="Specht J."/>
            <person name="Grimwood J."/>
            <person name="Rokhsar D."/>
            <person name="Stacey G."/>
            <person name="Shoemaker R."/>
            <person name="Jackson S."/>
        </authorList>
    </citation>
    <scope>NUCLEOTIDE SEQUENCE</scope>
    <source>
        <tissue evidence="2">Callus</tissue>
    </source>
</reference>